<gene>
    <name evidence="1" type="ORF">METZ01_LOCUS312633</name>
</gene>
<dbReference type="EMBL" id="UINC01100042">
    <property type="protein sequence ID" value="SVC59779.1"/>
    <property type="molecule type" value="Genomic_DNA"/>
</dbReference>
<accession>A0A382NF04</accession>
<organism evidence="1">
    <name type="scientific">marine metagenome</name>
    <dbReference type="NCBI Taxonomy" id="408172"/>
    <lineage>
        <taxon>unclassified sequences</taxon>
        <taxon>metagenomes</taxon>
        <taxon>ecological metagenomes</taxon>
    </lineage>
</organism>
<sequence>MVDGAWRSLVSRLLWEQEVLGSNPGAPTISGGHPTPPEATSMNSDRIPRLITMAAIASVFPLISAAQEPTLETVLERAAAYVDRYQTELGSVIAEEHYLQMADGRLSRRMVSDLLVLSTPGLQEPWLAFRDVIEVDGKEVPDRQQRLEDLFLKSPRITRQLRRRLMAESARFNIGAITRDTNVPTMALQVLSATEQPRFAFR</sequence>
<protein>
    <submittedName>
        <fullName evidence="1">Uncharacterized protein</fullName>
    </submittedName>
</protein>
<feature type="non-terminal residue" evidence="1">
    <location>
        <position position="202"/>
    </location>
</feature>
<dbReference type="AntiFam" id="ANF00010">
    <property type="entry name" value="tRNA translation"/>
</dbReference>
<dbReference type="AlphaFoldDB" id="A0A382NF04"/>
<evidence type="ECO:0000313" key="1">
    <source>
        <dbReference type="EMBL" id="SVC59779.1"/>
    </source>
</evidence>
<reference evidence="1" key="1">
    <citation type="submission" date="2018-05" db="EMBL/GenBank/DDBJ databases">
        <authorList>
            <person name="Lanie J.A."/>
            <person name="Ng W.-L."/>
            <person name="Kazmierczak K.M."/>
            <person name="Andrzejewski T.M."/>
            <person name="Davidsen T.M."/>
            <person name="Wayne K.J."/>
            <person name="Tettelin H."/>
            <person name="Glass J.I."/>
            <person name="Rusch D."/>
            <person name="Podicherti R."/>
            <person name="Tsui H.-C.T."/>
            <person name="Winkler M.E."/>
        </authorList>
    </citation>
    <scope>NUCLEOTIDE SEQUENCE</scope>
</reference>
<proteinExistence type="predicted"/>
<name>A0A382NF04_9ZZZZ</name>